<feature type="transmembrane region" description="Helical" evidence="2">
    <location>
        <begin position="101"/>
        <end position="119"/>
    </location>
</feature>
<dbReference type="GO" id="GO:0004222">
    <property type="term" value="F:metalloendopeptidase activity"/>
    <property type="evidence" value="ECO:0007669"/>
    <property type="project" value="TreeGrafter"/>
</dbReference>
<evidence type="ECO:0000313" key="4">
    <source>
        <dbReference type="EMBL" id="TVY11909.1"/>
    </source>
</evidence>
<dbReference type="PANTHER" id="PTHR21666">
    <property type="entry name" value="PEPTIDASE-RELATED"/>
    <property type="match status" value="1"/>
</dbReference>
<evidence type="ECO:0000256" key="2">
    <source>
        <dbReference type="SAM" id="Phobius"/>
    </source>
</evidence>
<gene>
    <name evidence="4" type="ORF">FPZ49_01080</name>
</gene>
<evidence type="ECO:0000259" key="3">
    <source>
        <dbReference type="Pfam" id="PF01551"/>
    </source>
</evidence>
<dbReference type="InterPro" id="IPR016047">
    <property type="entry name" value="M23ase_b-sheet_dom"/>
</dbReference>
<name>A0A559KIH2_9BACL</name>
<dbReference type="Gene3D" id="2.70.70.10">
    <property type="entry name" value="Glucose Permease (Domain IIA)"/>
    <property type="match status" value="1"/>
</dbReference>
<evidence type="ECO:0000313" key="5">
    <source>
        <dbReference type="Proteomes" id="UP000317036"/>
    </source>
</evidence>
<dbReference type="EMBL" id="VNJI01000001">
    <property type="protein sequence ID" value="TVY11909.1"/>
    <property type="molecule type" value="Genomic_DNA"/>
</dbReference>
<protein>
    <submittedName>
        <fullName evidence="4">M23 family metallopeptidase</fullName>
    </submittedName>
</protein>
<dbReference type="Pfam" id="PF01551">
    <property type="entry name" value="Peptidase_M23"/>
    <property type="match status" value="1"/>
</dbReference>
<feature type="domain" description="M23ase beta-sheet core" evidence="3">
    <location>
        <begin position="198"/>
        <end position="291"/>
    </location>
</feature>
<dbReference type="InterPro" id="IPR050570">
    <property type="entry name" value="Cell_wall_metabolism_enzyme"/>
</dbReference>
<sequence length="298" mass="33328">MDTTKNVRERRMEKLRKLQEGVDSRAGRRPDVSHMHFPQVDERRELYPSRLDRLEEDPYASLRVDPEVEWNRKWKREFTEYRRNDDDLGPPERDGSWRGRISARILVSGLLFALTWGMFHVHHPLAEKGKKWITTALTESVDASSVAAWYERKFGSAPSFLPALNPAKHQDAEKVSAVTKHYFTPVQGKLIAAFTPGQSGVLVDAKSGTPVAAVDTGLVTFAGMKEDTGFTVVLRHTDGVESIYGHLAQGKIQLNDWIKGGETLGTVDKPQGQASGTLFFALAKDGKPLNPTDVITFD</sequence>
<feature type="region of interest" description="Disordered" evidence="1">
    <location>
        <begin position="1"/>
        <end position="33"/>
    </location>
</feature>
<keyword evidence="2" id="KW-0472">Membrane</keyword>
<evidence type="ECO:0000256" key="1">
    <source>
        <dbReference type="SAM" id="MobiDB-lite"/>
    </source>
</evidence>
<dbReference type="RefSeq" id="WP_144842493.1">
    <property type="nucleotide sequence ID" value="NZ_VNJI01000001.1"/>
</dbReference>
<proteinExistence type="predicted"/>
<dbReference type="CDD" id="cd12797">
    <property type="entry name" value="M23_peptidase"/>
    <property type="match status" value="1"/>
</dbReference>
<accession>A0A559KIH2</accession>
<dbReference type="OrthoDB" id="2986589at2"/>
<keyword evidence="2" id="KW-0812">Transmembrane</keyword>
<dbReference type="InterPro" id="IPR011055">
    <property type="entry name" value="Dup_hybrid_motif"/>
</dbReference>
<comment type="caution">
    <text evidence="4">The sequence shown here is derived from an EMBL/GenBank/DDBJ whole genome shotgun (WGS) entry which is preliminary data.</text>
</comment>
<organism evidence="4 5">
    <name type="scientific">Paenibacillus cremeus</name>
    <dbReference type="NCBI Taxonomy" id="2163881"/>
    <lineage>
        <taxon>Bacteria</taxon>
        <taxon>Bacillati</taxon>
        <taxon>Bacillota</taxon>
        <taxon>Bacilli</taxon>
        <taxon>Bacillales</taxon>
        <taxon>Paenibacillaceae</taxon>
        <taxon>Paenibacillus</taxon>
    </lineage>
</organism>
<reference evidence="4 5" key="1">
    <citation type="submission" date="2019-07" db="EMBL/GenBank/DDBJ databases">
        <authorList>
            <person name="Kim J."/>
        </authorList>
    </citation>
    <scope>NUCLEOTIDE SEQUENCE [LARGE SCALE GENOMIC DNA]</scope>
    <source>
        <strain evidence="4 5">JC52</strain>
    </source>
</reference>
<dbReference type="SUPFAM" id="SSF51261">
    <property type="entry name" value="Duplicated hybrid motif"/>
    <property type="match status" value="1"/>
</dbReference>
<dbReference type="Proteomes" id="UP000317036">
    <property type="component" value="Unassembled WGS sequence"/>
</dbReference>
<keyword evidence="5" id="KW-1185">Reference proteome</keyword>
<keyword evidence="2" id="KW-1133">Transmembrane helix</keyword>
<dbReference type="AlphaFoldDB" id="A0A559KIH2"/>
<dbReference type="PANTHER" id="PTHR21666:SF270">
    <property type="entry name" value="MUREIN HYDROLASE ACTIVATOR ENVC"/>
    <property type="match status" value="1"/>
</dbReference>